<name>A0ABS7KU37_CLOSR</name>
<gene>
    <name evidence="2" type="ORF">K5V21_02580</name>
</gene>
<keyword evidence="3" id="KW-1185">Reference proteome</keyword>
<comment type="caution">
    <text evidence="2">The sequence shown here is derived from an EMBL/GenBank/DDBJ whole genome shotgun (WGS) entry which is preliminary data.</text>
</comment>
<keyword evidence="1" id="KW-0812">Transmembrane</keyword>
<dbReference type="EMBL" id="JAIKTU010000002">
    <property type="protein sequence ID" value="MBY0754333.1"/>
    <property type="molecule type" value="Genomic_DNA"/>
</dbReference>
<evidence type="ECO:0000256" key="1">
    <source>
        <dbReference type="SAM" id="Phobius"/>
    </source>
</evidence>
<dbReference type="PANTHER" id="PTHR40076:SF1">
    <property type="entry name" value="MEMBRANE PROTEIN"/>
    <property type="match status" value="1"/>
</dbReference>
<organism evidence="2 3">
    <name type="scientific">Clostridium sardiniense</name>
    <name type="common">Clostridium absonum</name>
    <dbReference type="NCBI Taxonomy" id="29369"/>
    <lineage>
        <taxon>Bacteria</taxon>
        <taxon>Bacillati</taxon>
        <taxon>Bacillota</taxon>
        <taxon>Clostridia</taxon>
        <taxon>Eubacteriales</taxon>
        <taxon>Clostridiaceae</taxon>
        <taxon>Clostridium</taxon>
    </lineage>
</organism>
<sequence length="215" mass="24110">MSRSEIKTMAKEQLRGNWGIAVLTFLIYGIIISSSGFEKTIDRLPFIDSSLSTYYGLSISINIIALLLGGLVSVGISKFSLNLVRHENASLGDLFSNFNIYLKTLGLYLLMGIAVAIGLILLIVPGIILSLMFSQAYYILSEDNEKSITQCLEESARLIKGYKWDYFVLELSFIGWWIVSLITCGIGALWVAPYQGITEANYYMKLKEENRFTKL</sequence>
<reference evidence="2 3" key="1">
    <citation type="journal article" date="2021" name="Cell Host Microbe">
        <title>in vivo commensal control of Clostridioides difficile virulence.</title>
        <authorList>
            <person name="Girinathan B.P."/>
            <person name="Dibenedetto N."/>
            <person name="Worley J.N."/>
            <person name="Peltier J."/>
            <person name="Arrieta-Ortiz M.L."/>
            <person name="Rupa Christinal Immanuel S."/>
            <person name="Lavin R."/>
            <person name="Delaney M.L."/>
            <person name="Cummins C."/>
            <person name="Hoffmann M."/>
            <person name="Luo Y."/>
            <person name="Gonzalez-Escalona N."/>
            <person name="Allard M."/>
            <person name="Onderdonk A.B."/>
            <person name="Gerber G.K."/>
            <person name="Sonenshein A.L."/>
            <person name="Baliga N."/>
            <person name="Dupuy B."/>
            <person name="Bry L."/>
        </authorList>
    </citation>
    <scope>NUCLEOTIDE SEQUENCE [LARGE SCALE GENOMIC DNA]</scope>
    <source>
        <strain evidence="2 3">DSM 599</strain>
    </source>
</reference>
<dbReference type="Pfam" id="PF06161">
    <property type="entry name" value="DUF975"/>
    <property type="match status" value="1"/>
</dbReference>
<evidence type="ECO:0000313" key="2">
    <source>
        <dbReference type="EMBL" id="MBY0754333.1"/>
    </source>
</evidence>
<dbReference type="PANTHER" id="PTHR40076">
    <property type="entry name" value="MEMBRANE PROTEIN-RELATED"/>
    <property type="match status" value="1"/>
</dbReference>
<proteinExistence type="predicted"/>
<keyword evidence="1" id="KW-0472">Membrane</keyword>
<dbReference type="Proteomes" id="UP001299068">
    <property type="component" value="Unassembled WGS sequence"/>
</dbReference>
<feature type="transmembrane region" description="Helical" evidence="1">
    <location>
        <begin position="57"/>
        <end position="84"/>
    </location>
</feature>
<feature type="transmembrane region" description="Helical" evidence="1">
    <location>
        <begin position="174"/>
        <end position="197"/>
    </location>
</feature>
<feature type="transmembrane region" description="Helical" evidence="1">
    <location>
        <begin position="105"/>
        <end position="133"/>
    </location>
</feature>
<keyword evidence="1" id="KW-1133">Transmembrane helix</keyword>
<evidence type="ECO:0000313" key="3">
    <source>
        <dbReference type="Proteomes" id="UP001299068"/>
    </source>
</evidence>
<dbReference type="InterPro" id="IPR010380">
    <property type="entry name" value="DUF975"/>
</dbReference>
<protein>
    <submittedName>
        <fullName evidence="2">DUF975 family protein</fullName>
    </submittedName>
</protein>
<feature type="transmembrane region" description="Helical" evidence="1">
    <location>
        <begin position="20"/>
        <end position="37"/>
    </location>
</feature>
<accession>A0ABS7KU37</accession>